<feature type="chain" id="PRO_5016456495" description="Secreted protein" evidence="2">
    <location>
        <begin position="25"/>
        <end position="114"/>
    </location>
</feature>
<reference evidence="3 4" key="1">
    <citation type="submission" date="2018-05" db="EMBL/GenBank/DDBJ databases">
        <title>Genomic Encyclopedia of Type Strains, Phase IV (KMG-IV): sequencing the most valuable type-strain genomes for metagenomic binning, comparative biology and taxonomic classification.</title>
        <authorList>
            <person name="Goeker M."/>
        </authorList>
    </citation>
    <scope>NUCLEOTIDE SEQUENCE [LARGE SCALE GENOMIC DNA]</scope>
    <source>
        <strain evidence="3 4">DSM 16791</strain>
    </source>
</reference>
<evidence type="ECO:0000313" key="4">
    <source>
        <dbReference type="Proteomes" id="UP000246352"/>
    </source>
</evidence>
<dbReference type="EMBL" id="QGTR01000002">
    <property type="protein sequence ID" value="PWW01815.1"/>
    <property type="molecule type" value="Genomic_DNA"/>
</dbReference>
<dbReference type="AlphaFoldDB" id="A0A317PLH8"/>
<dbReference type="RefSeq" id="WP_110031573.1">
    <property type="nucleotide sequence ID" value="NZ_QGTR01000002.1"/>
</dbReference>
<feature type="region of interest" description="Disordered" evidence="1">
    <location>
        <begin position="24"/>
        <end position="46"/>
    </location>
</feature>
<keyword evidence="2" id="KW-0732">Signal</keyword>
<protein>
    <recommendedName>
        <fullName evidence="5">Secreted protein</fullName>
    </recommendedName>
</protein>
<sequence>MKKFLIASAFATLALTAIVSTASAQQAGGPNGRGNDGPSSTGGGHGGDVGCLTHVCDQPRRPQPKKIVRGEGCGCTIKKVRIGGRISYIQDCYYFDVQANLERYCQPWERQASN</sequence>
<gene>
    <name evidence="3" type="ORF">DFR52_102479</name>
</gene>
<accession>A0A317PLH8</accession>
<evidence type="ECO:0008006" key="5">
    <source>
        <dbReference type="Google" id="ProtNLM"/>
    </source>
</evidence>
<dbReference type="Proteomes" id="UP000246352">
    <property type="component" value="Unassembled WGS sequence"/>
</dbReference>
<proteinExistence type="predicted"/>
<feature type="signal peptide" evidence="2">
    <location>
        <begin position="1"/>
        <end position="24"/>
    </location>
</feature>
<comment type="caution">
    <text evidence="3">The sequence shown here is derived from an EMBL/GenBank/DDBJ whole genome shotgun (WGS) entry which is preliminary data.</text>
</comment>
<evidence type="ECO:0000256" key="2">
    <source>
        <dbReference type="SAM" id="SignalP"/>
    </source>
</evidence>
<organism evidence="3 4">
    <name type="scientific">Hoeflea marina</name>
    <dbReference type="NCBI Taxonomy" id="274592"/>
    <lineage>
        <taxon>Bacteria</taxon>
        <taxon>Pseudomonadati</taxon>
        <taxon>Pseudomonadota</taxon>
        <taxon>Alphaproteobacteria</taxon>
        <taxon>Hyphomicrobiales</taxon>
        <taxon>Rhizobiaceae</taxon>
        <taxon>Hoeflea</taxon>
    </lineage>
</organism>
<feature type="compositionally biased region" description="Gly residues" evidence="1">
    <location>
        <begin position="29"/>
        <end position="46"/>
    </location>
</feature>
<name>A0A317PLH8_9HYPH</name>
<keyword evidence="4" id="KW-1185">Reference proteome</keyword>
<evidence type="ECO:0000313" key="3">
    <source>
        <dbReference type="EMBL" id="PWW01815.1"/>
    </source>
</evidence>
<evidence type="ECO:0000256" key="1">
    <source>
        <dbReference type="SAM" id="MobiDB-lite"/>
    </source>
</evidence>